<dbReference type="GO" id="GO:0020037">
    <property type="term" value="F:heme binding"/>
    <property type="evidence" value="ECO:0007669"/>
    <property type="project" value="InterPro"/>
</dbReference>
<dbReference type="OrthoDB" id="8904098at2759"/>
<keyword evidence="8 16" id="KW-1133">Transmembrane helix</keyword>
<feature type="transmembrane region" description="Helical" evidence="16">
    <location>
        <begin position="1026"/>
        <end position="1045"/>
    </location>
</feature>
<evidence type="ECO:0000256" key="13">
    <source>
        <dbReference type="ARBA" id="ARBA00044504"/>
    </source>
</evidence>
<evidence type="ECO:0000256" key="10">
    <source>
        <dbReference type="ARBA" id="ARBA00023004"/>
    </source>
</evidence>
<dbReference type="GO" id="GO:0022857">
    <property type="term" value="F:transmembrane transporter activity"/>
    <property type="evidence" value="ECO:0007669"/>
    <property type="project" value="InterPro"/>
</dbReference>
<dbReference type="GO" id="GO:0005506">
    <property type="term" value="F:iron ion binding"/>
    <property type="evidence" value="ECO:0007669"/>
    <property type="project" value="InterPro"/>
</dbReference>
<dbReference type="GO" id="GO:0016020">
    <property type="term" value="C:membrane"/>
    <property type="evidence" value="ECO:0007669"/>
    <property type="project" value="UniProtKB-SubCell"/>
</dbReference>
<evidence type="ECO:0000256" key="6">
    <source>
        <dbReference type="ARBA" id="ARBA00022692"/>
    </source>
</evidence>
<dbReference type="CDD" id="cd20653">
    <property type="entry name" value="CYP81"/>
    <property type="match status" value="1"/>
</dbReference>
<keyword evidence="15" id="KW-0813">Transport</keyword>
<feature type="transmembrane region" description="Helical" evidence="16">
    <location>
        <begin position="835"/>
        <end position="856"/>
    </location>
</feature>
<evidence type="ECO:0000256" key="1">
    <source>
        <dbReference type="ARBA" id="ARBA00004141"/>
    </source>
</evidence>
<dbReference type="InterPro" id="IPR001128">
    <property type="entry name" value="Cyt_P450"/>
</dbReference>
<dbReference type="PRINTS" id="PR00463">
    <property type="entry name" value="EP450I"/>
</dbReference>
<dbReference type="PROSITE" id="PS01023">
    <property type="entry name" value="PTR2_2"/>
    <property type="match status" value="1"/>
</dbReference>
<evidence type="ECO:0000256" key="7">
    <source>
        <dbReference type="ARBA" id="ARBA00022723"/>
    </source>
</evidence>
<dbReference type="PROSITE" id="PS01022">
    <property type="entry name" value="PTR2_1"/>
    <property type="match status" value="1"/>
</dbReference>
<dbReference type="EMBL" id="KQ988217">
    <property type="protein sequence ID" value="KZV56200.1"/>
    <property type="molecule type" value="Genomic_DNA"/>
</dbReference>
<feature type="transmembrane region" description="Helical" evidence="16">
    <location>
        <begin position="943"/>
        <end position="963"/>
    </location>
</feature>
<feature type="transmembrane region" description="Helical" evidence="16">
    <location>
        <begin position="983"/>
        <end position="1003"/>
    </location>
</feature>
<evidence type="ECO:0000256" key="2">
    <source>
        <dbReference type="ARBA" id="ARBA00004167"/>
    </source>
</evidence>
<keyword evidence="5 14" id="KW-0349">Heme</keyword>
<keyword evidence="18" id="KW-1185">Reference proteome</keyword>
<dbReference type="InterPro" id="IPR036259">
    <property type="entry name" value="MFS_trans_sf"/>
</dbReference>
<dbReference type="CDD" id="cd17351">
    <property type="entry name" value="MFS_NPF"/>
    <property type="match status" value="1"/>
</dbReference>
<comment type="similarity">
    <text evidence="13">Belongs to the major facilitator superfamily. Phosphate:H(+) symporter (TC 2.A.1.9) family.</text>
</comment>
<evidence type="ECO:0000256" key="14">
    <source>
        <dbReference type="PIRSR" id="PIRSR602401-1"/>
    </source>
</evidence>
<evidence type="ECO:0000313" key="17">
    <source>
        <dbReference type="EMBL" id="KZV56200.1"/>
    </source>
</evidence>
<sequence length="1082" mass="120720">MEQTFCYIILLILSSLLVSTHFVVKKRRRNGPPSPFGLPVIGHLHLIKEPMNRTLEALSGKHGDILQLQLGVRKVLVLTSPSAVEECFTKNDMIFANRPSTLSTKHFSYNNTTISIAPYGEHWRNLRRIAAHEIFSPARIAMFANTRKRELDLLLGELLRDSKLGGGSTVVDLKSKFIELSFNVLSMTIAGKRYYGENVVDAEEARRVRFIMREMLEHSGNTNLGDLLPFLQWVDFQGLEKRFADLMGKLDRFLQDLVDERREIVLKEKDPSGGSCHGSLEKTMIGHLLSLQENEPAYYTDELIKGIILVLLVAGTDTMSISMEWAMALLLNHPESIKKIRSEIEANVPKNRLLDEQDLPKLTYLQNVITETLRLYPPVPFLIPHESSADCMVGGYNISKGTMLLVNLWAIHRDPRLWEDPTKFKPERHETGKEDGFMLPFGAGRRKCPGGGIATRVLGLTLGAMIQTFEWERVDRELVDMTEGTGFSIPKVKALEAFSSEQGMSSTLVSNGCVDYKGRIADKQSTGGWKASPFIIVNEVAERLAFFAIAVNMVPYLAREMHQPTPNAATHVTDWIGAAYVLTLLGAFLADAYLGRFLTIIVFSCIYAVGMVLLTFSASIDSLRPPHCTKKPCIPASTNQTAFLYCALALIALGTGGIKPCVSSFGADQFDESDRDEADKKYGFFNWFFFAINMGALSGITLLVYLQVEFGWTWGFGIPTAAMICSIFILAAGLTKYRYQKPMGSAFTRFVQVIVVSVRNHVRGAEVGRGDHLYEVNTRESAIFGARKLAHTEQYRFLDKAAVVTDPDCNSKNRWRLCTVTQVEEFKSFLRILPVWATTIALAISFAQLSTFFIVQANLMDRKLGPHFQIPASSTPVFSAINALILVPVYEKFIVPSLRAKTGHPRGLTSLQRMGMGLFVSIFAMLSAALVERKRRGNSSVVSVFWLFPQCFLIGTAEVFTYVGQLEFFYDEATDGTRSISSAMFLCQIGIGSWLSTAIVKIIEKTTGGVQKGWLRDDLNQSRLDYFYWTLTGINCVNFLVYMCVAKFYKGRNGGGGSVRDESQVIVSAGRFDDKVEVVAST</sequence>
<keyword evidence="10 14" id="KW-0408">Iron</keyword>
<dbReference type="PROSITE" id="PS00086">
    <property type="entry name" value="CYTOCHROME_P450"/>
    <property type="match status" value="1"/>
</dbReference>
<keyword evidence="11" id="KW-0503">Monooxygenase</keyword>
<comment type="subcellular location">
    <subcellularLocation>
        <location evidence="1 15">Membrane</location>
        <topology evidence="1 15">Multi-pass membrane protein</topology>
    </subcellularLocation>
    <subcellularLocation>
        <location evidence="2">Membrane</location>
        <topology evidence="2">Single-pass membrane protein</topology>
    </subcellularLocation>
</comment>
<dbReference type="SUPFAM" id="SSF48264">
    <property type="entry name" value="Cytochrome P450"/>
    <property type="match status" value="1"/>
</dbReference>
<dbReference type="InterPro" id="IPR018456">
    <property type="entry name" value="PTR2_symporter_CS"/>
</dbReference>
<evidence type="ECO:0000256" key="3">
    <source>
        <dbReference type="ARBA" id="ARBA00005982"/>
    </source>
</evidence>
<evidence type="ECO:0000256" key="15">
    <source>
        <dbReference type="RuleBase" id="RU003755"/>
    </source>
</evidence>
<feature type="transmembrane region" description="Helical" evidence="16">
    <location>
        <begin position="683"/>
        <end position="706"/>
    </location>
</feature>
<evidence type="ECO:0000256" key="11">
    <source>
        <dbReference type="ARBA" id="ARBA00023033"/>
    </source>
</evidence>
<evidence type="ECO:0000256" key="4">
    <source>
        <dbReference type="ARBA" id="ARBA00010617"/>
    </source>
</evidence>
<dbReference type="Proteomes" id="UP000250235">
    <property type="component" value="Unassembled WGS sequence"/>
</dbReference>
<keyword evidence="6 15" id="KW-0812">Transmembrane</keyword>
<dbReference type="PRINTS" id="PR00385">
    <property type="entry name" value="P450"/>
</dbReference>
<feature type="transmembrane region" description="Helical" evidence="16">
    <location>
        <begin position="570"/>
        <end position="590"/>
    </location>
</feature>
<dbReference type="Gene3D" id="1.10.630.10">
    <property type="entry name" value="Cytochrome P450"/>
    <property type="match status" value="1"/>
</dbReference>
<dbReference type="InterPro" id="IPR002401">
    <property type="entry name" value="Cyt_P450_E_grp-I"/>
</dbReference>
<dbReference type="GO" id="GO:0004497">
    <property type="term" value="F:monooxygenase activity"/>
    <property type="evidence" value="ECO:0007669"/>
    <property type="project" value="UniProtKB-KW"/>
</dbReference>
<reference evidence="17 18" key="1">
    <citation type="journal article" date="2015" name="Proc. Natl. Acad. Sci. U.S.A.">
        <title>The resurrection genome of Boea hygrometrica: A blueprint for survival of dehydration.</title>
        <authorList>
            <person name="Xiao L."/>
            <person name="Yang G."/>
            <person name="Zhang L."/>
            <person name="Yang X."/>
            <person name="Zhao S."/>
            <person name="Ji Z."/>
            <person name="Zhou Q."/>
            <person name="Hu M."/>
            <person name="Wang Y."/>
            <person name="Chen M."/>
            <person name="Xu Y."/>
            <person name="Jin H."/>
            <person name="Xiao X."/>
            <person name="Hu G."/>
            <person name="Bao F."/>
            <person name="Hu Y."/>
            <person name="Wan P."/>
            <person name="Li L."/>
            <person name="Deng X."/>
            <person name="Kuang T."/>
            <person name="Xiang C."/>
            <person name="Zhu J.K."/>
            <person name="Oliver M.J."/>
            <person name="He Y."/>
        </authorList>
    </citation>
    <scope>NUCLEOTIDE SEQUENCE [LARGE SCALE GENOMIC DNA]</scope>
    <source>
        <strain evidence="18">cv. XS01</strain>
    </source>
</reference>
<keyword evidence="7 14" id="KW-0479">Metal-binding</keyword>
<dbReference type="GO" id="GO:0006857">
    <property type="term" value="P:oligopeptide transport"/>
    <property type="evidence" value="ECO:0007669"/>
    <property type="project" value="InterPro"/>
</dbReference>
<protein>
    <submittedName>
        <fullName evidence="17">Uncharacterized protein</fullName>
    </submittedName>
</protein>
<feature type="transmembrane region" description="Helical" evidence="16">
    <location>
        <begin position="6"/>
        <end position="24"/>
    </location>
</feature>
<evidence type="ECO:0000256" key="5">
    <source>
        <dbReference type="ARBA" id="ARBA00022617"/>
    </source>
</evidence>
<feature type="transmembrane region" description="Helical" evidence="16">
    <location>
        <begin position="712"/>
        <end position="734"/>
    </location>
</feature>
<dbReference type="Pfam" id="PF00854">
    <property type="entry name" value="PTR2"/>
    <property type="match status" value="1"/>
</dbReference>
<feature type="binding site" description="axial binding residue" evidence="14">
    <location>
        <position position="448"/>
    </location>
    <ligand>
        <name>heme</name>
        <dbReference type="ChEBI" id="CHEBI:30413"/>
    </ligand>
    <ligandPart>
        <name>Fe</name>
        <dbReference type="ChEBI" id="CHEBI:18248"/>
    </ligandPart>
</feature>
<dbReference type="PANTHER" id="PTHR11654">
    <property type="entry name" value="OLIGOPEPTIDE TRANSPORTER-RELATED"/>
    <property type="match status" value="1"/>
</dbReference>
<dbReference type="AlphaFoldDB" id="A0A2Z7D9A1"/>
<dbReference type="SUPFAM" id="SSF103473">
    <property type="entry name" value="MFS general substrate transporter"/>
    <property type="match status" value="1"/>
</dbReference>
<evidence type="ECO:0000313" key="18">
    <source>
        <dbReference type="Proteomes" id="UP000250235"/>
    </source>
</evidence>
<dbReference type="InterPro" id="IPR000109">
    <property type="entry name" value="POT_fam"/>
</dbReference>
<organism evidence="17 18">
    <name type="scientific">Dorcoceras hygrometricum</name>
    <dbReference type="NCBI Taxonomy" id="472368"/>
    <lineage>
        <taxon>Eukaryota</taxon>
        <taxon>Viridiplantae</taxon>
        <taxon>Streptophyta</taxon>
        <taxon>Embryophyta</taxon>
        <taxon>Tracheophyta</taxon>
        <taxon>Spermatophyta</taxon>
        <taxon>Magnoliopsida</taxon>
        <taxon>eudicotyledons</taxon>
        <taxon>Gunneridae</taxon>
        <taxon>Pentapetalae</taxon>
        <taxon>asterids</taxon>
        <taxon>lamiids</taxon>
        <taxon>Lamiales</taxon>
        <taxon>Gesneriaceae</taxon>
        <taxon>Didymocarpoideae</taxon>
        <taxon>Trichosporeae</taxon>
        <taxon>Loxocarpinae</taxon>
        <taxon>Dorcoceras</taxon>
    </lineage>
</organism>
<evidence type="ECO:0000256" key="12">
    <source>
        <dbReference type="ARBA" id="ARBA00023136"/>
    </source>
</evidence>
<dbReference type="InterPro" id="IPR036396">
    <property type="entry name" value="Cyt_P450_sf"/>
</dbReference>
<dbReference type="Pfam" id="PF00067">
    <property type="entry name" value="p450"/>
    <property type="match status" value="1"/>
</dbReference>
<comment type="similarity">
    <text evidence="4">Belongs to the cytochrome P450 family.</text>
</comment>
<proteinExistence type="inferred from homology"/>
<keyword evidence="12 16" id="KW-0472">Membrane</keyword>
<gene>
    <name evidence="17" type="ORF">F511_13804</name>
</gene>
<evidence type="ECO:0000256" key="8">
    <source>
        <dbReference type="ARBA" id="ARBA00022989"/>
    </source>
</evidence>
<evidence type="ECO:0000256" key="9">
    <source>
        <dbReference type="ARBA" id="ARBA00023002"/>
    </source>
</evidence>
<dbReference type="InterPro" id="IPR017972">
    <property type="entry name" value="Cyt_P450_CS"/>
</dbReference>
<dbReference type="FunFam" id="1.10.630.10:FF:000081">
    <property type="entry name" value="Cytochrome P450 CYP81N5"/>
    <property type="match status" value="1"/>
</dbReference>
<comment type="similarity">
    <text evidence="3 15">Belongs to the major facilitator superfamily. Proton-dependent oligopeptide transporter (POT/PTR) (TC 2.A.17) family.</text>
</comment>
<feature type="transmembrane region" description="Helical" evidence="16">
    <location>
        <begin position="597"/>
        <end position="616"/>
    </location>
</feature>
<keyword evidence="9" id="KW-0560">Oxidoreductase</keyword>
<name>A0A2Z7D9A1_9LAMI</name>
<dbReference type="GO" id="GO:0016705">
    <property type="term" value="F:oxidoreductase activity, acting on paired donors, with incorporation or reduction of molecular oxygen"/>
    <property type="evidence" value="ECO:0007669"/>
    <property type="project" value="InterPro"/>
</dbReference>
<feature type="transmembrane region" description="Helical" evidence="16">
    <location>
        <begin position="642"/>
        <end position="662"/>
    </location>
</feature>
<evidence type="ECO:0000256" key="16">
    <source>
        <dbReference type="SAM" id="Phobius"/>
    </source>
</evidence>
<comment type="cofactor">
    <cofactor evidence="14">
        <name>heme</name>
        <dbReference type="ChEBI" id="CHEBI:30413"/>
    </cofactor>
</comment>
<dbReference type="Gene3D" id="1.20.1250.20">
    <property type="entry name" value="MFS general substrate transporter like domains"/>
    <property type="match status" value="1"/>
</dbReference>
<feature type="transmembrane region" description="Helical" evidence="16">
    <location>
        <begin position="911"/>
        <end position="931"/>
    </location>
</feature>
<accession>A0A2Z7D9A1</accession>